<sequence length="170" mass="18526">MSSPSSSYLVLPMCDPGLGSISEVPQVLVGAVRPFCTIQIGCGLLFGSGCHMGTRCCGEIGKRESEERLKISRGHCLACTRELDWISWSNRISSRARVRLKKTSARMQVGVCATLLLAIVVGLCTELKAASLTFQQENTISVSKSEAQYTPDDHIYLFAADGKKKPYSYV</sequence>
<protein>
    <submittedName>
        <fullName evidence="1">Uncharacterized protein</fullName>
    </submittedName>
</protein>
<accession>A0AAV4JR36</accession>
<reference evidence="1 2" key="1">
    <citation type="journal article" date="2021" name="Elife">
        <title>Chloroplast acquisition without the gene transfer in kleptoplastic sea slugs, Plakobranchus ocellatus.</title>
        <authorList>
            <person name="Maeda T."/>
            <person name="Takahashi S."/>
            <person name="Yoshida T."/>
            <person name="Shimamura S."/>
            <person name="Takaki Y."/>
            <person name="Nagai Y."/>
            <person name="Toyoda A."/>
            <person name="Suzuki Y."/>
            <person name="Arimoto A."/>
            <person name="Ishii H."/>
            <person name="Satoh N."/>
            <person name="Nishiyama T."/>
            <person name="Hasebe M."/>
            <person name="Maruyama T."/>
            <person name="Minagawa J."/>
            <person name="Obokata J."/>
            <person name="Shigenobu S."/>
        </authorList>
    </citation>
    <scope>NUCLEOTIDE SEQUENCE [LARGE SCALE GENOMIC DNA]</scope>
</reference>
<organism evidence="1 2">
    <name type="scientific">Elysia marginata</name>
    <dbReference type="NCBI Taxonomy" id="1093978"/>
    <lineage>
        <taxon>Eukaryota</taxon>
        <taxon>Metazoa</taxon>
        <taxon>Spiralia</taxon>
        <taxon>Lophotrochozoa</taxon>
        <taxon>Mollusca</taxon>
        <taxon>Gastropoda</taxon>
        <taxon>Heterobranchia</taxon>
        <taxon>Euthyneura</taxon>
        <taxon>Panpulmonata</taxon>
        <taxon>Sacoglossa</taxon>
        <taxon>Placobranchoidea</taxon>
        <taxon>Plakobranchidae</taxon>
        <taxon>Elysia</taxon>
    </lineage>
</organism>
<name>A0AAV4JR36_9GAST</name>
<keyword evidence="2" id="KW-1185">Reference proteome</keyword>
<dbReference type="EMBL" id="BMAT01007046">
    <property type="protein sequence ID" value="GFS25159.1"/>
    <property type="molecule type" value="Genomic_DNA"/>
</dbReference>
<evidence type="ECO:0000313" key="2">
    <source>
        <dbReference type="Proteomes" id="UP000762676"/>
    </source>
</evidence>
<proteinExistence type="predicted"/>
<comment type="caution">
    <text evidence="1">The sequence shown here is derived from an EMBL/GenBank/DDBJ whole genome shotgun (WGS) entry which is preliminary data.</text>
</comment>
<dbReference type="Proteomes" id="UP000762676">
    <property type="component" value="Unassembled WGS sequence"/>
</dbReference>
<gene>
    <name evidence="1" type="ORF">ElyMa_003434400</name>
</gene>
<dbReference type="AlphaFoldDB" id="A0AAV4JR36"/>
<evidence type="ECO:0000313" key="1">
    <source>
        <dbReference type="EMBL" id="GFS25159.1"/>
    </source>
</evidence>